<proteinExistence type="predicted"/>
<dbReference type="Pfam" id="PF14206">
    <property type="entry name" value="Cys_rich_CPCC"/>
    <property type="match status" value="1"/>
</dbReference>
<dbReference type="RefSeq" id="WP_044436438.1">
    <property type="nucleotide sequence ID" value="NZ_BBTT01000009.1"/>
</dbReference>
<protein>
    <submittedName>
        <fullName evidence="2">Hydrolase</fullName>
    </submittedName>
</protein>
<sequence length="84" mass="9559">MKEDTYPCVCCGFLTRPEPCNDDYDICPVCFWENDPVQNDDPEFSGGANIPSLNQARINFKKFGAKEQGSVKNVRTPYESEYPK</sequence>
<evidence type="ECO:0000313" key="2">
    <source>
        <dbReference type="EMBL" id="UYF72149.1"/>
    </source>
</evidence>
<evidence type="ECO:0000259" key="1">
    <source>
        <dbReference type="Pfam" id="PF14206"/>
    </source>
</evidence>
<feature type="domain" description="Cysteine-rich CPCC" evidence="1">
    <location>
        <begin position="6"/>
        <end position="81"/>
    </location>
</feature>
<dbReference type="GO" id="GO:0016787">
    <property type="term" value="F:hydrolase activity"/>
    <property type="evidence" value="ECO:0007669"/>
    <property type="project" value="UniProtKB-KW"/>
</dbReference>
<dbReference type="InterPro" id="IPR025983">
    <property type="entry name" value="Cys_rich_CPCC"/>
</dbReference>
<evidence type="ECO:0000313" key="3">
    <source>
        <dbReference type="Proteomes" id="UP001164064"/>
    </source>
</evidence>
<reference evidence="2" key="1">
    <citation type="journal article" date="2022" name="J Glob Antimicrob Resist">
        <title>Comparative analysis of IMP-4- and OXA-58-containing plasmids of three carbapenemase-producing Acinetobacter ursingii strains in the Netherlands.</title>
        <authorList>
            <person name="Hendrickx A.P.A."/>
            <person name="Schade R.P."/>
            <person name="Landman F."/>
            <person name="Bosch T."/>
            <person name="Schouls L.M."/>
            <person name="van Dijk K."/>
        </authorList>
    </citation>
    <scope>NUCLEOTIDE SEQUENCE</scope>
    <source>
        <strain evidence="2">RIVM_C010559</strain>
    </source>
</reference>
<dbReference type="AlphaFoldDB" id="A0AA46S3W3"/>
<dbReference type="Proteomes" id="UP001164064">
    <property type="component" value="Chromosome"/>
</dbReference>
<keyword evidence="2" id="KW-0378">Hydrolase</keyword>
<gene>
    <name evidence="2" type="ORF">LSO60_02350</name>
</gene>
<organism evidence="2 3">
    <name type="scientific">Acinetobacter ursingii</name>
    <dbReference type="NCBI Taxonomy" id="108980"/>
    <lineage>
        <taxon>Bacteria</taxon>
        <taxon>Pseudomonadati</taxon>
        <taxon>Pseudomonadota</taxon>
        <taxon>Gammaproteobacteria</taxon>
        <taxon>Moraxellales</taxon>
        <taxon>Moraxellaceae</taxon>
        <taxon>Acinetobacter</taxon>
    </lineage>
</organism>
<accession>A0AA46S3W3</accession>
<name>A0AA46S3W3_9GAMM</name>
<dbReference type="EMBL" id="CP089051">
    <property type="protein sequence ID" value="UYF72149.1"/>
    <property type="molecule type" value="Genomic_DNA"/>
</dbReference>